<proteinExistence type="predicted"/>
<gene>
    <name evidence="1" type="ORF">JRJ22_17130</name>
</gene>
<accession>A0ABX7L5U3</accession>
<name>A0ABX7L5U3_9BACL</name>
<keyword evidence="2" id="KW-1185">Reference proteome</keyword>
<reference evidence="1 2" key="1">
    <citation type="submission" date="2021-02" db="EMBL/GenBank/DDBJ databases">
        <title>Paenibacillus tianjinensis sp. nov.</title>
        <authorList>
            <person name="Liu H."/>
        </authorList>
    </citation>
    <scope>NUCLEOTIDE SEQUENCE [LARGE SCALE GENOMIC DNA]</scope>
    <source>
        <strain evidence="1 2">TB2019</strain>
    </source>
</reference>
<dbReference type="EMBL" id="CP070969">
    <property type="protein sequence ID" value="QSF43011.1"/>
    <property type="molecule type" value="Genomic_DNA"/>
</dbReference>
<dbReference type="Proteomes" id="UP000663452">
    <property type="component" value="Chromosome"/>
</dbReference>
<evidence type="ECO:0000313" key="2">
    <source>
        <dbReference type="Proteomes" id="UP000663452"/>
    </source>
</evidence>
<protein>
    <submittedName>
        <fullName evidence="1">DUF2691 family protein</fullName>
    </submittedName>
</protein>
<sequence length="152" mass="17777">MKRGITFGIPNEHGRILGEILKPFDVAAFHWYNGGEEAYFSDMLEPLFPEQTFGMDGILLKEILENYDYYVIFADLKAYPKDKKVIDVQTYEEYLKSDCQFVLLVVDCTYTTIYCKDQEKLANLYHNALSLGFSNVEYTTDDNDYRTRLSVW</sequence>
<dbReference type="RefSeq" id="WP_206100670.1">
    <property type="nucleotide sequence ID" value="NZ_CP070969.1"/>
</dbReference>
<dbReference type="Pfam" id="PF10903">
    <property type="entry name" value="DUF2691"/>
    <property type="match status" value="1"/>
</dbReference>
<organism evidence="1 2">
    <name type="scientific">Paenibacillus tianjinensis</name>
    <dbReference type="NCBI Taxonomy" id="2810347"/>
    <lineage>
        <taxon>Bacteria</taxon>
        <taxon>Bacillati</taxon>
        <taxon>Bacillota</taxon>
        <taxon>Bacilli</taxon>
        <taxon>Bacillales</taxon>
        <taxon>Paenibacillaceae</taxon>
        <taxon>Paenibacillus</taxon>
    </lineage>
</organism>
<dbReference type="InterPro" id="IPR020216">
    <property type="entry name" value="Uncharacterised_YncE"/>
</dbReference>
<evidence type="ECO:0000313" key="1">
    <source>
        <dbReference type="EMBL" id="QSF43011.1"/>
    </source>
</evidence>